<sequence length="912" mass="105039">MKVSFKIHYDTQFGQQLAISGSIAVLGKGKKSDALKMSYLGGGVWIAEIDLSKSRAKSFEYNYLLIDQGNDIVYKEAGLPRTVAIDKKLSKVVLNDSWNPYHEVENAFDTAAFDVIFQTSTPKVKAPKKSTKDTSYTFEVNVPRINSDYVAKVVGSSKELGEWDIAKALPMQYDADRNVWTITTPIKASHHKLKYKYVLVNTKDKNAAPELEGGFDHVFNIIENDPKVAVKFSDHRFNYDKHNWKGMGVALPVFSLRSENGLGVGEFLDIKGLVDWSSETGMRLVQILPVNDTMATYTWVDSYPYASVSVYALHPLYINLEAIGDLKDKKKMTKLKKLKKTLNALDTVDYEAVMNAKMDYLKEIWSEKKASFFKTAKVKEFIKEQEEWLLPYAAFCYLRDKYKTPDFSKFEDFANYDAKKVAKLFDAKSKVKDEVNFYVFVQYHLHAQLLEASEYAQSKGVVLKGDIPIGIYRFSADAWTSPHLYNMNGQAGAPPDDFAVNGQNWGFPTYDWDTMKKDGYAWWTSRMTHLSQYFQTFRIDHILGFFRIWEIPIDSVQGLLGQFRPALPLHVSELENRGVSFNHDRFCKPYIREHFLGEMFGADTDWVKKEFLEQKWESAYNFKAAFDSQVKIQAYFNDIKPKDDKDKARLEAIRDGLYSLHNEVLLIQALGYDDGQHYAPRVTMDKSRTFAELTPAQQYHFQELYVDYFFKRQEELWSAQAMEKLPAIKEATNMLICGEDLGMVPDCVPGVMKELEILSLEIQRMPKDPSIAFGHPANYPYDSVASPSSHDMSTVRGWWQEDRGDTQRFYNEVLGNWGEAPQDCEPWIAEQVLKQHLYADSIWCIFPLQDILAIDSEVRREDAEAERINIPAIKYHYWRYRMHMSCEELVNLKKFNNKLKGLVTASGRNTSY</sequence>
<gene>
    <name evidence="13" type="ORF">NH26_04805</name>
</gene>
<dbReference type="InterPro" id="IPR013783">
    <property type="entry name" value="Ig-like_fold"/>
</dbReference>
<dbReference type="Pfam" id="PF00686">
    <property type="entry name" value="CBM_20"/>
    <property type="match status" value="2"/>
</dbReference>
<keyword evidence="9" id="KW-0119">Carbohydrate metabolism</keyword>
<dbReference type="InterPro" id="IPR017853">
    <property type="entry name" value="GH"/>
</dbReference>
<evidence type="ECO:0000256" key="9">
    <source>
        <dbReference type="ARBA" id="ARBA00023277"/>
    </source>
</evidence>
<evidence type="ECO:0000256" key="11">
    <source>
        <dbReference type="ARBA" id="ARBA00031501"/>
    </source>
</evidence>
<keyword evidence="14" id="KW-1185">Reference proteome</keyword>
<dbReference type="OrthoDB" id="9811841at2"/>
<dbReference type="InterPro" id="IPR002044">
    <property type="entry name" value="CBM20"/>
</dbReference>
<comment type="subcellular location">
    <subcellularLocation>
        <location evidence="2">Cytoplasm</location>
    </subcellularLocation>
</comment>
<feature type="domain" description="CBM20" evidence="12">
    <location>
        <begin position="1"/>
        <end position="100"/>
    </location>
</feature>
<dbReference type="Gene3D" id="3.20.20.80">
    <property type="entry name" value="Glycosidases"/>
    <property type="match status" value="2"/>
</dbReference>
<dbReference type="PROSITE" id="PS51166">
    <property type="entry name" value="CBM20"/>
    <property type="match status" value="2"/>
</dbReference>
<evidence type="ECO:0000256" key="5">
    <source>
        <dbReference type="ARBA" id="ARBA00020295"/>
    </source>
</evidence>
<dbReference type="PANTHER" id="PTHR32518:SF3">
    <property type="entry name" value="4-ALPHA-GLUCANOTRANSFERASE"/>
    <property type="match status" value="1"/>
</dbReference>
<dbReference type="GO" id="GO:2001070">
    <property type="term" value="F:starch binding"/>
    <property type="evidence" value="ECO:0007669"/>
    <property type="project" value="InterPro"/>
</dbReference>
<dbReference type="Proteomes" id="UP000179797">
    <property type="component" value="Unassembled WGS sequence"/>
</dbReference>
<evidence type="ECO:0000256" key="7">
    <source>
        <dbReference type="ARBA" id="ARBA00022676"/>
    </source>
</evidence>
<dbReference type="GO" id="GO:0005737">
    <property type="term" value="C:cytoplasm"/>
    <property type="evidence" value="ECO:0007669"/>
    <property type="project" value="UniProtKB-SubCell"/>
</dbReference>
<dbReference type="EC" id="2.4.1.25" evidence="4"/>
<feature type="domain" description="CBM20" evidence="12">
    <location>
        <begin position="128"/>
        <end position="246"/>
    </location>
</feature>
<dbReference type="Gene3D" id="2.60.40.10">
    <property type="entry name" value="Immunoglobulins"/>
    <property type="match status" value="2"/>
</dbReference>
<dbReference type="PANTHER" id="PTHR32518">
    <property type="match status" value="1"/>
</dbReference>
<accession>A0A1S1YXH6</accession>
<dbReference type="GO" id="GO:0004134">
    <property type="term" value="F:4-alpha-glucanotransferase activity"/>
    <property type="evidence" value="ECO:0007669"/>
    <property type="project" value="UniProtKB-EC"/>
</dbReference>
<comment type="catalytic activity">
    <reaction evidence="1">
        <text>Transfers a segment of a (1-&gt;4)-alpha-D-glucan to a new position in an acceptor, which may be glucose or a (1-&gt;4)-alpha-D-glucan.</text>
        <dbReference type="EC" id="2.4.1.25"/>
    </reaction>
</comment>
<keyword evidence="7" id="KW-0328">Glycosyltransferase</keyword>
<reference evidence="13 14" key="1">
    <citation type="journal article" date="2012" name="Int. J. Syst. Evol. Microbiol.">
        <title>Flammeovirga pacifica sp. nov., isolated from deep-sea sediment.</title>
        <authorList>
            <person name="Xu H."/>
            <person name="Fu Y."/>
            <person name="Yang N."/>
            <person name="Ding Z."/>
            <person name="Lai Q."/>
            <person name="Zeng R."/>
        </authorList>
    </citation>
    <scope>NUCLEOTIDE SEQUENCE [LARGE SCALE GENOMIC DNA]</scope>
    <source>
        <strain evidence="14">DSM 24597 / LMG 26175 / WPAGA1</strain>
    </source>
</reference>
<evidence type="ECO:0000256" key="10">
    <source>
        <dbReference type="ARBA" id="ARBA00031423"/>
    </source>
</evidence>
<evidence type="ECO:0000256" key="2">
    <source>
        <dbReference type="ARBA" id="ARBA00004496"/>
    </source>
</evidence>
<dbReference type="InterPro" id="IPR003385">
    <property type="entry name" value="Glyco_hydro_77"/>
</dbReference>
<dbReference type="SUPFAM" id="SSF51445">
    <property type="entry name" value="(Trans)glycosidases"/>
    <property type="match status" value="1"/>
</dbReference>
<comment type="caution">
    <text evidence="13">The sequence shown here is derived from an EMBL/GenBank/DDBJ whole genome shotgun (WGS) entry which is preliminary data.</text>
</comment>
<keyword evidence="8" id="KW-0808">Transferase</keyword>
<dbReference type="CDD" id="cd05467">
    <property type="entry name" value="CBM20"/>
    <property type="match status" value="1"/>
</dbReference>
<protein>
    <recommendedName>
        <fullName evidence="5">4-alpha-glucanotransferase</fullName>
        <ecNumber evidence="4">2.4.1.25</ecNumber>
    </recommendedName>
    <alternativeName>
        <fullName evidence="10">Amylomaltase</fullName>
    </alternativeName>
    <alternativeName>
        <fullName evidence="11">Disproportionating enzyme</fullName>
    </alternativeName>
</protein>
<organism evidence="13 14">
    <name type="scientific">Flammeovirga pacifica</name>
    <dbReference type="NCBI Taxonomy" id="915059"/>
    <lineage>
        <taxon>Bacteria</taxon>
        <taxon>Pseudomonadati</taxon>
        <taxon>Bacteroidota</taxon>
        <taxon>Cytophagia</taxon>
        <taxon>Cytophagales</taxon>
        <taxon>Flammeovirgaceae</taxon>
        <taxon>Flammeovirga</taxon>
    </lineage>
</organism>
<dbReference type="SMART" id="SM01065">
    <property type="entry name" value="CBM_2"/>
    <property type="match status" value="2"/>
</dbReference>
<evidence type="ECO:0000256" key="3">
    <source>
        <dbReference type="ARBA" id="ARBA00005684"/>
    </source>
</evidence>
<evidence type="ECO:0000313" key="14">
    <source>
        <dbReference type="Proteomes" id="UP000179797"/>
    </source>
</evidence>
<evidence type="ECO:0000259" key="12">
    <source>
        <dbReference type="PROSITE" id="PS51166"/>
    </source>
</evidence>
<dbReference type="InterPro" id="IPR013784">
    <property type="entry name" value="Carb-bd-like_fold"/>
</dbReference>
<dbReference type="AlphaFoldDB" id="A0A1S1YXH6"/>
<evidence type="ECO:0000313" key="13">
    <source>
        <dbReference type="EMBL" id="OHX65717.1"/>
    </source>
</evidence>
<dbReference type="RefSeq" id="WP_044222303.1">
    <property type="nucleotide sequence ID" value="NZ_JRYR02000001.1"/>
</dbReference>
<keyword evidence="6" id="KW-0963">Cytoplasm</keyword>
<evidence type="ECO:0000256" key="6">
    <source>
        <dbReference type="ARBA" id="ARBA00022490"/>
    </source>
</evidence>
<evidence type="ECO:0000256" key="4">
    <source>
        <dbReference type="ARBA" id="ARBA00012560"/>
    </source>
</evidence>
<dbReference type="STRING" id="915059.NH26_04805"/>
<name>A0A1S1YXH6_FLAPC</name>
<evidence type="ECO:0000256" key="1">
    <source>
        <dbReference type="ARBA" id="ARBA00000439"/>
    </source>
</evidence>
<proteinExistence type="inferred from homology"/>
<comment type="similarity">
    <text evidence="3">Belongs to the disproportionating enzyme family.</text>
</comment>
<evidence type="ECO:0000256" key="8">
    <source>
        <dbReference type="ARBA" id="ARBA00022679"/>
    </source>
</evidence>
<dbReference type="EMBL" id="JRYR02000001">
    <property type="protein sequence ID" value="OHX65717.1"/>
    <property type="molecule type" value="Genomic_DNA"/>
</dbReference>
<dbReference type="GO" id="GO:0005975">
    <property type="term" value="P:carbohydrate metabolic process"/>
    <property type="evidence" value="ECO:0007669"/>
    <property type="project" value="InterPro"/>
</dbReference>
<dbReference type="SUPFAM" id="SSF49452">
    <property type="entry name" value="Starch-binding domain-like"/>
    <property type="match status" value="2"/>
</dbReference>
<dbReference type="Pfam" id="PF02446">
    <property type="entry name" value="Glyco_hydro_77"/>
    <property type="match status" value="1"/>
</dbReference>